<protein>
    <submittedName>
        <fullName evidence="2">DUF262 domain-containing protein</fullName>
    </submittedName>
</protein>
<sequence length="383" mass="44492">MSQEELQEENKELIEIEATDEDSIEDVDDIVSPFDPKDIKIIVEPKTIDHLVQRLRFDEIDLNTEFQRKGNLWKADAQSRLIESILLRFPLPAFYFDAEDDNKWLVVDGLQRIWTIKNFVINSELNDDNYKPLELVGLDILTDYNAKGITYKDLNRAMQRRILETTITTYLIQPGTPKQVKYNIFRRINTGGLGLNPMEIRNALNQGKPSIFLKNLSEDQELRGLLKIQDRRMEDRELYLRAIAFINDSYQKYKTPLSGFLDKALEALDGKTDAELLDIRNGIIKAIKVQYELFGRDVFSRSIDKKSNLKLNSALFEVWVSEVYKLNDSQQKKLIKNKEKLTSKYIALIANPDFSRVVSTSTSGYSSVQMRFEKIKELINNYI</sequence>
<reference evidence="2 3" key="1">
    <citation type="submission" date="2019-11" db="EMBL/GenBank/DDBJ databases">
        <title>Pedobacter sp. HMF7647 Genome sequencing and assembly.</title>
        <authorList>
            <person name="Kang H."/>
            <person name="Kim H."/>
            <person name="Joh K."/>
        </authorList>
    </citation>
    <scope>NUCLEOTIDE SEQUENCE [LARGE SCALE GENOMIC DNA]</scope>
    <source>
        <strain evidence="2 3">HMF7647</strain>
    </source>
</reference>
<accession>A0A7K1YD55</accession>
<organism evidence="2 3">
    <name type="scientific">Hufsiella arboris</name>
    <dbReference type="NCBI Taxonomy" id="2695275"/>
    <lineage>
        <taxon>Bacteria</taxon>
        <taxon>Pseudomonadati</taxon>
        <taxon>Bacteroidota</taxon>
        <taxon>Sphingobacteriia</taxon>
        <taxon>Sphingobacteriales</taxon>
        <taxon>Sphingobacteriaceae</taxon>
        <taxon>Hufsiella</taxon>
    </lineage>
</organism>
<dbReference type="PANTHER" id="PTHR39639">
    <property type="entry name" value="CHROMOSOME 16, WHOLE GENOME SHOTGUN SEQUENCE"/>
    <property type="match status" value="1"/>
</dbReference>
<dbReference type="InterPro" id="IPR004919">
    <property type="entry name" value="GmrSD_N"/>
</dbReference>
<dbReference type="Proteomes" id="UP000466586">
    <property type="component" value="Unassembled WGS sequence"/>
</dbReference>
<name>A0A7K1YD55_9SPHI</name>
<dbReference type="Pfam" id="PF03235">
    <property type="entry name" value="GmrSD_N"/>
    <property type="match status" value="1"/>
</dbReference>
<dbReference type="RefSeq" id="WP_160845163.1">
    <property type="nucleotide sequence ID" value="NZ_WVHT01000006.1"/>
</dbReference>
<dbReference type="EMBL" id="WVHT01000006">
    <property type="protein sequence ID" value="MXV51978.1"/>
    <property type="molecule type" value="Genomic_DNA"/>
</dbReference>
<proteinExistence type="predicted"/>
<gene>
    <name evidence="2" type="ORF">GS399_13430</name>
</gene>
<evidence type="ECO:0000259" key="1">
    <source>
        <dbReference type="Pfam" id="PF03235"/>
    </source>
</evidence>
<dbReference type="PANTHER" id="PTHR39639:SF1">
    <property type="entry name" value="DUF262 DOMAIN-CONTAINING PROTEIN"/>
    <property type="match status" value="1"/>
</dbReference>
<comment type="caution">
    <text evidence="2">The sequence shown here is derived from an EMBL/GenBank/DDBJ whole genome shotgun (WGS) entry which is preliminary data.</text>
</comment>
<feature type="domain" description="GmrSD restriction endonucleases N-terminal" evidence="1">
    <location>
        <begin position="64"/>
        <end position="204"/>
    </location>
</feature>
<evidence type="ECO:0000313" key="2">
    <source>
        <dbReference type="EMBL" id="MXV51978.1"/>
    </source>
</evidence>
<keyword evidence="3" id="KW-1185">Reference proteome</keyword>
<evidence type="ECO:0000313" key="3">
    <source>
        <dbReference type="Proteomes" id="UP000466586"/>
    </source>
</evidence>
<dbReference type="AlphaFoldDB" id="A0A7K1YD55"/>